<organism evidence="1 2">
    <name type="scientific">Caerostris extrusa</name>
    <name type="common">Bark spider</name>
    <name type="synonym">Caerostris bankana</name>
    <dbReference type="NCBI Taxonomy" id="172846"/>
    <lineage>
        <taxon>Eukaryota</taxon>
        <taxon>Metazoa</taxon>
        <taxon>Ecdysozoa</taxon>
        <taxon>Arthropoda</taxon>
        <taxon>Chelicerata</taxon>
        <taxon>Arachnida</taxon>
        <taxon>Araneae</taxon>
        <taxon>Araneomorphae</taxon>
        <taxon>Entelegynae</taxon>
        <taxon>Araneoidea</taxon>
        <taxon>Araneidae</taxon>
        <taxon>Caerostris</taxon>
    </lineage>
</organism>
<keyword evidence="2" id="KW-1185">Reference proteome</keyword>
<comment type="caution">
    <text evidence="1">The sequence shown here is derived from an EMBL/GenBank/DDBJ whole genome shotgun (WGS) entry which is preliminary data.</text>
</comment>
<name>A0AAV4X4B5_CAEEX</name>
<dbReference type="Proteomes" id="UP001054945">
    <property type="component" value="Unassembled WGS sequence"/>
</dbReference>
<protein>
    <submittedName>
        <fullName evidence="1">Uncharacterized protein</fullName>
    </submittedName>
</protein>
<accession>A0AAV4X4B5</accession>
<evidence type="ECO:0000313" key="1">
    <source>
        <dbReference type="EMBL" id="GIY88609.1"/>
    </source>
</evidence>
<sequence length="37" mass="4352">MKRADTYQQAIFDKKLAENNLANCPQRFISQPNRGRK</sequence>
<feature type="non-terminal residue" evidence="1">
    <location>
        <position position="37"/>
    </location>
</feature>
<evidence type="ECO:0000313" key="2">
    <source>
        <dbReference type="Proteomes" id="UP001054945"/>
    </source>
</evidence>
<reference evidence="1 2" key="1">
    <citation type="submission" date="2021-06" db="EMBL/GenBank/DDBJ databases">
        <title>Caerostris extrusa draft genome.</title>
        <authorList>
            <person name="Kono N."/>
            <person name="Arakawa K."/>
        </authorList>
    </citation>
    <scope>NUCLEOTIDE SEQUENCE [LARGE SCALE GENOMIC DNA]</scope>
</reference>
<proteinExistence type="predicted"/>
<dbReference type="AlphaFoldDB" id="A0AAV4X4B5"/>
<dbReference type="EMBL" id="BPLR01017081">
    <property type="protein sequence ID" value="GIY88609.1"/>
    <property type="molecule type" value="Genomic_DNA"/>
</dbReference>
<gene>
    <name evidence="1" type="ORF">CEXT_184251</name>
</gene>